<dbReference type="Proteomes" id="UP000014139">
    <property type="component" value="Unassembled WGS sequence"/>
</dbReference>
<protein>
    <submittedName>
        <fullName evidence="2">Uncharacterized protein</fullName>
    </submittedName>
</protein>
<sequence length="140" mass="14780">MVSPEKVTAACPFLGGSEVRELTGRPGEKGEGTEGKSEDVNPGTAYHCGYGLNGELVVVALPGAQSPSATIGRLNKECKEPAKPIPGAGEYASHCKFPDGEEMVAIGKRGHGQSRFAQFYTPTNREDVYVSVAKLLGDRL</sequence>
<evidence type="ECO:0000256" key="1">
    <source>
        <dbReference type="SAM" id="MobiDB-lite"/>
    </source>
</evidence>
<evidence type="ECO:0000313" key="3">
    <source>
        <dbReference type="Proteomes" id="UP000014139"/>
    </source>
</evidence>
<organism evidence="2 3">
    <name type="scientific">Amycolatopsis vancoresmycina DSM 44592</name>
    <dbReference type="NCBI Taxonomy" id="1292037"/>
    <lineage>
        <taxon>Bacteria</taxon>
        <taxon>Bacillati</taxon>
        <taxon>Actinomycetota</taxon>
        <taxon>Actinomycetes</taxon>
        <taxon>Pseudonocardiales</taxon>
        <taxon>Pseudonocardiaceae</taxon>
        <taxon>Amycolatopsis</taxon>
    </lineage>
</organism>
<proteinExistence type="predicted"/>
<dbReference type="AlphaFoldDB" id="R1HUU7"/>
<keyword evidence="3" id="KW-1185">Reference proteome</keyword>
<accession>R1HUU7</accession>
<name>R1HUU7_9PSEU</name>
<evidence type="ECO:0000313" key="2">
    <source>
        <dbReference type="EMBL" id="EOD64126.1"/>
    </source>
</evidence>
<dbReference type="PATRIC" id="fig|1292037.4.peg.6281"/>
<gene>
    <name evidence="2" type="ORF">H480_33460</name>
</gene>
<reference evidence="2 3" key="1">
    <citation type="submission" date="2013-02" db="EMBL/GenBank/DDBJ databases">
        <title>Draft genome sequence of Amycolatopsis vancoresmycina strain DSM 44592T.</title>
        <authorList>
            <person name="Kumar S."/>
            <person name="Kaur N."/>
            <person name="Kaur C."/>
            <person name="Raghava G.P.S."/>
            <person name="Mayilraj S."/>
        </authorList>
    </citation>
    <scope>NUCLEOTIDE SEQUENCE [LARGE SCALE GENOMIC DNA]</scope>
    <source>
        <strain evidence="2 3">DSM 44592</strain>
    </source>
</reference>
<comment type="caution">
    <text evidence="2">The sequence shown here is derived from an EMBL/GenBank/DDBJ whole genome shotgun (WGS) entry which is preliminary data.</text>
</comment>
<feature type="region of interest" description="Disordered" evidence="1">
    <location>
        <begin position="14"/>
        <end position="42"/>
    </location>
</feature>
<dbReference type="EMBL" id="AOUO01000555">
    <property type="protein sequence ID" value="EOD64126.1"/>
    <property type="molecule type" value="Genomic_DNA"/>
</dbReference>
<feature type="compositionally biased region" description="Basic and acidic residues" evidence="1">
    <location>
        <begin position="18"/>
        <end position="39"/>
    </location>
</feature>